<dbReference type="RefSeq" id="WP_135271221.1">
    <property type="nucleotide sequence ID" value="NZ_SRIB01000008.1"/>
</dbReference>
<evidence type="ECO:0000313" key="11">
    <source>
        <dbReference type="EMBL" id="TFZ39905.1"/>
    </source>
</evidence>
<feature type="domain" description="Flagellar hook-associated protein FlgK helical" evidence="10">
    <location>
        <begin position="96"/>
        <end position="317"/>
    </location>
</feature>
<dbReference type="Proteomes" id="UP000298381">
    <property type="component" value="Unassembled WGS sequence"/>
</dbReference>
<keyword evidence="5 7" id="KW-0964">Secreted</keyword>
<evidence type="ECO:0000259" key="8">
    <source>
        <dbReference type="Pfam" id="PF00460"/>
    </source>
</evidence>
<dbReference type="InterPro" id="IPR001444">
    <property type="entry name" value="Flag_bb_rod_N"/>
</dbReference>
<evidence type="ECO:0000256" key="5">
    <source>
        <dbReference type="ARBA" id="ARBA00022525"/>
    </source>
</evidence>
<evidence type="ECO:0000313" key="12">
    <source>
        <dbReference type="Proteomes" id="UP000298381"/>
    </source>
</evidence>
<proteinExistence type="inferred from homology"/>
<keyword evidence="11" id="KW-0966">Cell projection</keyword>
<dbReference type="PANTHER" id="PTHR30033">
    <property type="entry name" value="FLAGELLAR HOOK-ASSOCIATED PROTEIN 1"/>
    <property type="match status" value="1"/>
</dbReference>
<dbReference type="Pfam" id="PF06429">
    <property type="entry name" value="Flg_bbr_C"/>
    <property type="match status" value="1"/>
</dbReference>
<gene>
    <name evidence="7 11" type="primary">flgK</name>
    <name evidence="11" type="ORF">E4100_06485</name>
</gene>
<evidence type="ECO:0000259" key="10">
    <source>
        <dbReference type="Pfam" id="PF22638"/>
    </source>
</evidence>
<dbReference type="PRINTS" id="PR01005">
    <property type="entry name" value="FLGHOOKAP1"/>
</dbReference>
<dbReference type="InterPro" id="IPR053927">
    <property type="entry name" value="FlgK_helical"/>
</dbReference>
<dbReference type="AlphaFoldDB" id="A0A4Z0D3J9"/>
<comment type="caution">
    <text evidence="11">The sequence shown here is derived from an EMBL/GenBank/DDBJ whole genome shotgun (WGS) entry which is preliminary data.</text>
</comment>
<organism evidence="11 12">
    <name type="scientific">Soehngenia longivitae</name>
    <dbReference type="NCBI Taxonomy" id="2562294"/>
    <lineage>
        <taxon>Bacteria</taxon>
        <taxon>Bacillati</taxon>
        <taxon>Bacillota</taxon>
        <taxon>Tissierellia</taxon>
        <taxon>Tissierellales</taxon>
        <taxon>Tissierellaceae</taxon>
        <taxon>Soehngenia</taxon>
    </lineage>
</organism>
<dbReference type="GO" id="GO:0044780">
    <property type="term" value="P:bacterial-type flagellum assembly"/>
    <property type="evidence" value="ECO:0007669"/>
    <property type="project" value="InterPro"/>
</dbReference>
<dbReference type="Pfam" id="PF00460">
    <property type="entry name" value="Flg_bb_rod"/>
    <property type="match status" value="1"/>
</dbReference>
<evidence type="ECO:0000256" key="6">
    <source>
        <dbReference type="ARBA" id="ARBA00023143"/>
    </source>
</evidence>
<dbReference type="EMBL" id="SRIB01000008">
    <property type="protein sequence ID" value="TFZ39905.1"/>
    <property type="molecule type" value="Genomic_DNA"/>
</dbReference>
<dbReference type="NCBIfam" id="TIGR02492">
    <property type="entry name" value="flgK_ends"/>
    <property type="match status" value="1"/>
</dbReference>
<keyword evidence="11" id="KW-0282">Flagellum</keyword>
<evidence type="ECO:0000256" key="3">
    <source>
        <dbReference type="ARBA" id="ARBA00009677"/>
    </source>
</evidence>
<dbReference type="InterPro" id="IPR010930">
    <property type="entry name" value="Flg_bb/hook_C_dom"/>
</dbReference>
<feature type="domain" description="Flagellar basal body rod protein N-terminal" evidence="8">
    <location>
        <begin position="8"/>
        <end position="37"/>
    </location>
</feature>
<comment type="similarity">
    <text evidence="3 7">Belongs to the flagella basal body rod proteins family.</text>
</comment>
<dbReference type="InterPro" id="IPR002371">
    <property type="entry name" value="FlgK"/>
</dbReference>
<evidence type="ECO:0000256" key="7">
    <source>
        <dbReference type="RuleBase" id="RU362065"/>
    </source>
</evidence>
<comment type="subcellular location">
    <subcellularLocation>
        <location evidence="1 7">Bacterial flagellum</location>
    </subcellularLocation>
    <subcellularLocation>
        <location evidence="2 7">Secreted</location>
    </subcellularLocation>
</comment>
<sequence length="451" mass="49694">MSGIFGTLNTATKGLLAQQTALHTASHNISNANTEGFSRQRVQMQADLSYTLAGVGQLGTGVKMESVVRMTDDYVNKQIRNENSAYEQYNVKSQTLDQLEITLNEPSTTGINFNLNEMFNAWQELSKNPESLSAKTIVVEKSKALVETINHIANQIESLKVETNDQIDKNILDFNTTIDKIDSLNKQIFNISVKGEVPNDLLDQRDLLLKDLSSIAKVDVNYDKYGRAEINLNGEIVLNGELKNTLTKNAAGEFFVGADKIDITTGKIKGYLESIEVLDGVISQLDDFVKSMATEVNNLHKLVRDVVEPAPAGKDIFTDIDSAKSVKVNPDINNDNELILPGYTIHKGDGQRALDISKLNKKLLGDGSTITGKYNDIVTRVGISKQQSDNIVANQEVLLNQLVLKRESTSGVSIDEEVTNVLKYQKAYEANARVISVLNDMLDVLINRTGV</sequence>
<reference evidence="11 12" key="1">
    <citation type="submission" date="2019-03" db="EMBL/GenBank/DDBJ databases">
        <title>Draft genome sequence data and analysis of a Fermenting Bacterium, Soehngenia longevitae strain 1933PT, isolated from petroleum reservoir in Azerbaijan.</title>
        <authorList>
            <person name="Grouzdev D.S."/>
            <person name="Bidzhieva S.K."/>
            <person name="Sokolova D.S."/>
            <person name="Tourova T.P."/>
            <person name="Poltaraus A.B."/>
            <person name="Nazina T.N."/>
        </authorList>
    </citation>
    <scope>NUCLEOTIDE SEQUENCE [LARGE SCALE GENOMIC DNA]</scope>
    <source>
        <strain evidence="11 12">1933P</strain>
    </source>
</reference>
<dbReference type="OrthoDB" id="9802553at2"/>
<keyword evidence="6 7" id="KW-0975">Bacterial flagellum</keyword>
<evidence type="ECO:0000256" key="2">
    <source>
        <dbReference type="ARBA" id="ARBA00004613"/>
    </source>
</evidence>
<evidence type="ECO:0000259" key="9">
    <source>
        <dbReference type="Pfam" id="PF06429"/>
    </source>
</evidence>
<dbReference type="GO" id="GO:0009424">
    <property type="term" value="C:bacterial-type flagellum hook"/>
    <property type="evidence" value="ECO:0007669"/>
    <property type="project" value="UniProtKB-UniRule"/>
</dbReference>
<keyword evidence="12" id="KW-1185">Reference proteome</keyword>
<dbReference type="PANTHER" id="PTHR30033:SF1">
    <property type="entry name" value="FLAGELLAR HOOK-ASSOCIATED PROTEIN 1"/>
    <property type="match status" value="1"/>
</dbReference>
<dbReference type="GO" id="GO:0005198">
    <property type="term" value="F:structural molecule activity"/>
    <property type="evidence" value="ECO:0007669"/>
    <property type="project" value="UniProtKB-UniRule"/>
</dbReference>
<evidence type="ECO:0000256" key="1">
    <source>
        <dbReference type="ARBA" id="ARBA00004365"/>
    </source>
</evidence>
<dbReference type="SUPFAM" id="SSF64518">
    <property type="entry name" value="Phase 1 flagellin"/>
    <property type="match status" value="1"/>
</dbReference>
<keyword evidence="11" id="KW-0969">Cilium</keyword>
<protein>
    <recommendedName>
        <fullName evidence="4 7">Flagellar hook-associated protein 1</fullName>
        <shortName evidence="7">HAP1</shortName>
    </recommendedName>
</protein>
<dbReference type="GO" id="GO:0005576">
    <property type="term" value="C:extracellular region"/>
    <property type="evidence" value="ECO:0007669"/>
    <property type="project" value="UniProtKB-SubCell"/>
</dbReference>
<accession>A0A4Z0D3J9</accession>
<evidence type="ECO:0000256" key="4">
    <source>
        <dbReference type="ARBA" id="ARBA00016244"/>
    </source>
</evidence>
<name>A0A4Z0D3J9_9FIRM</name>
<feature type="domain" description="Flagellar basal-body/hook protein C-terminal" evidence="9">
    <location>
        <begin position="409"/>
        <end position="447"/>
    </location>
</feature>
<dbReference type="Pfam" id="PF22638">
    <property type="entry name" value="FlgK_D1"/>
    <property type="match status" value="1"/>
</dbReference>